<dbReference type="EMBL" id="CP032828">
    <property type="protein sequence ID" value="AYJ85188.1"/>
    <property type="molecule type" value="Genomic_DNA"/>
</dbReference>
<dbReference type="PANTHER" id="PTHR28152:SF1">
    <property type="entry name" value="HYDROXYACYL-THIOESTER DEHYDRATASE TYPE 2, MITOCHONDRIAL"/>
    <property type="match status" value="1"/>
</dbReference>
<dbReference type="RefSeq" id="WP_121151530.1">
    <property type="nucleotide sequence ID" value="NZ_CP032828.1"/>
</dbReference>
<reference evidence="2 3" key="1">
    <citation type="submission" date="2018-09" db="EMBL/GenBank/DDBJ databases">
        <title>Sphingomonas peninsula sp. nov., isolated from fildes peninsula, Antarctic soil.</title>
        <authorList>
            <person name="Yingchao G."/>
        </authorList>
    </citation>
    <scope>NUCLEOTIDE SEQUENCE [LARGE SCALE GENOMIC DNA]</scope>
    <source>
        <strain evidence="2 3">YZ-8</strain>
        <plasmid evidence="2 3">unnamed1</plasmid>
    </source>
</reference>
<dbReference type="KEGG" id="spha:D3Y57_03950"/>
<dbReference type="OrthoDB" id="7183822at2"/>
<dbReference type="Proteomes" id="UP000276254">
    <property type="component" value="Plasmid unnamed1"/>
</dbReference>
<dbReference type="GeneID" id="39491679"/>
<dbReference type="InterPro" id="IPR052741">
    <property type="entry name" value="Mitochondrial_HTD2"/>
</dbReference>
<evidence type="ECO:0000313" key="2">
    <source>
        <dbReference type="EMBL" id="AYJ85188.1"/>
    </source>
</evidence>
<evidence type="ECO:0000313" key="3">
    <source>
        <dbReference type="Proteomes" id="UP000276254"/>
    </source>
</evidence>
<proteinExistence type="predicted"/>
<keyword evidence="3" id="KW-1185">Reference proteome</keyword>
<sequence length="271" mass="28871">MSTETRTDLLTPALAEHYAATFDRDPSETAPQGIHWCLCTPEAPTAALGPDGHPASGGGFMPESPLPRRMWASSAVNFHAPISVGATIERVSTVLDSTEKTGGSGTLLFVTVGHETRADGVLVVDEKQTIVYRAAPSPGAASAPAPAPAPEEHWDWQREIMPTAPLLFRYSALTFNSHRIHYDLPYASGEEGYPGLVVHGPLMASLLLDLADRELGRDALASFSFRAVAPAFVDAPLTLLGRRESDAIILRVRSAAGHDHMTATASVRNSA</sequence>
<organism evidence="2 3">
    <name type="scientific">Sphingomonas paeninsulae</name>
    <dbReference type="NCBI Taxonomy" id="2319844"/>
    <lineage>
        <taxon>Bacteria</taxon>
        <taxon>Pseudomonadati</taxon>
        <taxon>Pseudomonadota</taxon>
        <taxon>Alphaproteobacteria</taxon>
        <taxon>Sphingomonadales</taxon>
        <taxon>Sphingomonadaceae</taxon>
        <taxon>Sphingomonas</taxon>
    </lineage>
</organism>
<feature type="domain" description="FAS1-like dehydratase" evidence="1">
    <location>
        <begin position="24"/>
        <end position="125"/>
    </location>
</feature>
<gene>
    <name evidence="2" type="ORF">D3Y57_03950</name>
</gene>
<dbReference type="Gene3D" id="3.10.129.10">
    <property type="entry name" value="Hotdog Thioesterase"/>
    <property type="match status" value="1"/>
</dbReference>
<dbReference type="Pfam" id="PF13452">
    <property type="entry name" value="FAS1_DH_region"/>
    <property type="match status" value="1"/>
</dbReference>
<protein>
    <recommendedName>
        <fullName evidence="1">FAS1-like dehydratase domain-containing protein</fullName>
    </recommendedName>
</protein>
<geneLocation type="plasmid" evidence="2">
    <name>unnamed1</name>
</geneLocation>
<name>A0A494TIC8_SPHPE</name>
<dbReference type="AlphaFoldDB" id="A0A494TIC8"/>
<evidence type="ECO:0000259" key="1">
    <source>
        <dbReference type="Pfam" id="PF13452"/>
    </source>
</evidence>
<keyword evidence="2" id="KW-0614">Plasmid</keyword>
<dbReference type="GO" id="GO:0019171">
    <property type="term" value="F:(3R)-hydroxyacyl-[acyl-carrier-protein] dehydratase activity"/>
    <property type="evidence" value="ECO:0007669"/>
    <property type="project" value="TreeGrafter"/>
</dbReference>
<dbReference type="InterPro" id="IPR039569">
    <property type="entry name" value="FAS1-like_DH_region"/>
</dbReference>
<dbReference type="InterPro" id="IPR029069">
    <property type="entry name" value="HotDog_dom_sf"/>
</dbReference>
<accession>A0A494TIC8</accession>
<dbReference type="PANTHER" id="PTHR28152">
    <property type="entry name" value="HYDROXYACYL-THIOESTER DEHYDRATASE TYPE 2, MITOCHONDRIAL"/>
    <property type="match status" value="1"/>
</dbReference>
<dbReference type="SUPFAM" id="SSF54637">
    <property type="entry name" value="Thioesterase/thiol ester dehydrase-isomerase"/>
    <property type="match status" value="2"/>
</dbReference>